<name>A0A0V0R3U5_PSEPJ</name>
<dbReference type="CDD" id="cd06850">
    <property type="entry name" value="biotinyl_domain"/>
    <property type="match status" value="1"/>
</dbReference>
<proteinExistence type="predicted"/>
<dbReference type="FunFam" id="3.30.470.20:FF:000028">
    <property type="entry name" value="Methylcrotonoyl-CoA carboxylase subunit alpha, mitochondrial"/>
    <property type="match status" value="1"/>
</dbReference>
<dbReference type="SUPFAM" id="SSF51230">
    <property type="entry name" value="Single hybrid motif"/>
    <property type="match status" value="1"/>
</dbReference>
<dbReference type="InterPro" id="IPR016185">
    <property type="entry name" value="PreATP-grasp_dom_sf"/>
</dbReference>
<dbReference type="InParanoid" id="A0A0V0R3U5"/>
<dbReference type="InterPro" id="IPR000089">
    <property type="entry name" value="Biotin_lipoyl"/>
</dbReference>
<dbReference type="Pfam" id="PF00364">
    <property type="entry name" value="Biotin_lipoyl"/>
    <property type="match status" value="1"/>
</dbReference>
<dbReference type="InterPro" id="IPR001882">
    <property type="entry name" value="Biotin_BS"/>
</dbReference>
<dbReference type="Gene3D" id="3.30.470.20">
    <property type="entry name" value="ATP-grasp fold, B domain"/>
    <property type="match status" value="1"/>
</dbReference>
<dbReference type="InterPro" id="IPR005481">
    <property type="entry name" value="BC-like_N"/>
</dbReference>
<dbReference type="InterPro" id="IPR005479">
    <property type="entry name" value="CPAse_ATP-bd"/>
</dbReference>
<keyword evidence="7" id="KW-0496">Mitochondrion</keyword>
<evidence type="ECO:0000256" key="8">
    <source>
        <dbReference type="ARBA" id="ARBA00023267"/>
    </source>
</evidence>
<evidence type="ECO:0000259" key="12">
    <source>
        <dbReference type="PROSITE" id="PS50979"/>
    </source>
</evidence>
<dbReference type="AlphaFoldDB" id="A0A0V0R3U5"/>
<dbReference type="PROSITE" id="PS50979">
    <property type="entry name" value="BC"/>
    <property type="match status" value="1"/>
</dbReference>
<dbReference type="FunFam" id="3.30.1490.20:FF:000003">
    <property type="entry name" value="acetyl-CoA carboxylase isoform X1"/>
    <property type="match status" value="1"/>
</dbReference>
<dbReference type="InterPro" id="IPR011764">
    <property type="entry name" value="Biotin_carboxylation_dom"/>
</dbReference>
<evidence type="ECO:0000256" key="1">
    <source>
        <dbReference type="ARBA" id="ARBA00001953"/>
    </source>
</evidence>
<dbReference type="GO" id="GO:0005759">
    <property type="term" value="C:mitochondrial matrix"/>
    <property type="evidence" value="ECO:0007669"/>
    <property type="project" value="UniProtKB-SubCell"/>
</dbReference>
<sequence>MLKKILIANRGEIACRIIKTAKILGVETVAIYSDIDRNSKFVDLADSAYRVGPAPSLQSYLQGDKIIDIALNTNSQAIHPGFGFLSENADFADKVTTSGIKFIGPPSSAIRKMGSKSESKQIMIDAKVPVVQGYHGENQDPQFLQEKAREIEYPVLIKAVMGGGGKGMRIVFKDSDFQEALESAKSESRKSFGDDRVLVEKYITKPRHIEVQVFGDNYGNYAHLFERDCSIQRRHQKVVEEAPSGIDSKLRNEIGKSAVDAARAVGYQNAGTVEFIFDLETNKYYFMEMNTRLQVEHPITEMITGQDLVEWQLKIASGLKLPKSQDQLQINGHAIEARIYSEDPFNNFYPHNGTLSYYKEPQNARIDSGVRQGDEISIFYDPMISKLIVHGKDREEAVQKFKSALKNYKIFGLPNNLNFLKQVADNQEFQDFTYDTGFIAKYGDTLIKQQEKFDNNDILGAVIGKIVSNESQINLPSQLLNFRSGSNLEIVHRLNIHAKHVKEDQELFVKVINQTNGQRKVIISKSNKFEDSSIIGQFENVSYKQINENQVQINTASSVLQREFQVNDEQVSIFDANGDEIQVSFESNLTSVREEAKDNTDPLTIRTPMPSTVLKINVQVGDKVSEGQSIAVLEAMKMEHTIKARVNSVVKAIHYKQGEFVQPNSLLIELEAAE</sequence>
<dbReference type="FunFam" id="3.40.50.20:FF:000010">
    <property type="entry name" value="Propionyl-CoA carboxylase subunit alpha"/>
    <property type="match status" value="1"/>
</dbReference>
<feature type="domain" description="Biotin carboxylation" evidence="12">
    <location>
        <begin position="1"/>
        <end position="444"/>
    </location>
</feature>
<dbReference type="OrthoDB" id="196847at2759"/>
<evidence type="ECO:0000256" key="5">
    <source>
        <dbReference type="ARBA" id="ARBA00022840"/>
    </source>
</evidence>
<dbReference type="GO" id="GO:0004485">
    <property type="term" value="F:methylcrotonoyl-CoA carboxylase activity"/>
    <property type="evidence" value="ECO:0007669"/>
    <property type="project" value="TreeGrafter"/>
</dbReference>
<comment type="caution">
    <text evidence="13">The sequence shown here is derived from an EMBL/GenBank/DDBJ whole genome shotgun (WGS) entry which is preliminary data.</text>
</comment>
<keyword evidence="6" id="KW-0809">Transit peptide</keyword>
<dbReference type="SMART" id="SM00878">
    <property type="entry name" value="Biotin_carb_C"/>
    <property type="match status" value="1"/>
</dbReference>
<dbReference type="PROSITE" id="PS00867">
    <property type="entry name" value="CPSASE_2"/>
    <property type="match status" value="1"/>
</dbReference>
<organism evidence="13 14">
    <name type="scientific">Pseudocohnilembus persalinus</name>
    <name type="common">Ciliate</name>
    <dbReference type="NCBI Taxonomy" id="266149"/>
    <lineage>
        <taxon>Eukaryota</taxon>
        <taxon>Sar</taxon>
        <taxon>Alveolata</taxon>
        <taxon>Ciliophora</taxon>
        <taxon>Intramacronucleata</taxon>
        <taxon>Oligohymenophorea</taxon>
        <taxon>Scuticociliatia</taxon>
        <taxon>Philasterida</taxon>
        <taxon>Pseudocohnilembidae</taxon>
        <taxon>Pseudocohnilembus</taxon>
    </lineage>
</organism>
<dbReference type="InterPro" id="IPR011054">
    <property type="entry name" value="Rudment_hybrid_motif"/>
</dbReference>
<dbReference type="InterPro" id="IPR011053">
    <property type="entry name" value="Single_hybrid_motif"/>
</dbReference>
<keyword evidence="3" id="KW-0436">Ligase</keyword>
<dbReference type="PANTHER" id="PTHR18866:SF33">
    <property type="entry name" value="METHYLCROTONOYL-COA CARBOXYLASE SUBUNIT ALPHA, MITOCHONDRIAL-RELATED"/>
    <property type="match status" value="1"/>
</dbReference>
<evidence type="ECO:0000256" key="9">
    <source>
        <dbReference type="PROSITE-ProRule" id="PRU00409"/>
    </source>
</evidence>
<dbReference type="PROSITE" id="PS50975">
    <property type="entry name" value="ATP_GRASP"/>
    <property type="match status" value="1"/>
</dbReference>
<accession>A0A0V0R3U5</accession>
<dbReference type="InterPro" id="IPR011761">
    <property type="entry name" value="ATP-grasp"/>
</dbReference>
<dbReference type="Pfam" id="PF02785">
    <property type="entry name" value="Biotin_carb_C"/>
    <property type="match status" value="1"/>
</dbReference>
<dbReference type="SUPFAM" id="SSF51246">
    <property type="entry name" value="Rudiment single hybrid motif"/>
    <property type="match status" value="1"/>
</dbReference>
<reference evidence="13 14" key="1">
    <citation type="journal article" date="2015" name="Sci. Rep.">
        <title>Genome of the facultative scuticociliatosis pathogen Pseudocohnilembus persalinus provides insight into its virulence through horizontal gene transfer.</title>
        <authorList>
            <person name="Xiong J."/>
            <person name="Wang G."/>
            <person name="Cheng J."/>
            <person name="Tian M."/>
            <person name="Pan X."/>
            <person name="Warren A."/>
            <person name="Jiang C."/>
            <person name="Yuan D."/>
            <person name="Miao W."/>
        </authorList>
    </citation>
    <scope>NUCLEOTIDE SEQUENCE [LARGE SCALE GENOMIC DNA]</scope>
    <source>
        <strain evidence="13">36N120E</strain>
    </source>
</reference>
<evidence type="ECO:0000256" key="2">
    <source>
        <dbReference type="ARBA" id="ARBA00004305"/>
    </source>
</evidence>
<dbReference type="GO" id="GO:0046872">
    <property type="term" value="F:metal ion binding"/>
    <property type="evidence" value="ECO:0007669"/>
    <property type="project" value="InterPro"/>
</dbReference>
<dbReference type="SUPFAM" id="SSF52440">
    <property type="entry name" value="PreATP-grasp domain"/>
    <property type="match status" value="1"/>
</dbReference>
<keyword evidence="14" id="KW-1185">Reference proteome</keyword>
<dbReference type="Proteomes" id="UP000054937">
    <property type="component" value="Unassembled WGS sequence"/>
</dbReference>
<protein>
    <submittedName>
        <fullName evidence="13">Single hybrid motif</fullName>
    </submittedName>
</protein>
<evidence type="ECO:0000313" key="13">
    <source>
        <dbReference type="EMBL" id="KRX09024.1"/>
    </source>
</evidence>
<dbReference type="Pfam" id="PF02786">
    <property type="entry name" value="CPSase_L_D2"/>
    <property type="match status" value="1"/>
</dbReference>
<dbReference type="Gene3D" id="2.40.50.100">
    <property type="match status" value="1"/>
</dbReference>
<dbReference type="GO" id="GO:0005524">
    <property type="term" value="F:ATP binding"/>
    <property type="evidence" value="ECO:0007669"/>
    <property type="project" value="UniProtKB-UniRule"/>
</dbReference>
<evidence type="ECO:0000256" key="6">
    <source>
        <dbReference type="ARBA" id="ARBA00022946"/>
    </source>
</evidence>
<dbReference type="OMA" id="IYYDPML"/>
<dbReference type="EMBL" id="LDAU01000055">
    <property type="protein sequence ID" value="KRX09024.1"/>
    <property type="molecule type" value="Genomic_DNA"/>
</dbReference>
<feature type="domain" description="Lipoyl-binding" evidence="10">
    <location>
        <begin position="596"/>
        <end position="671"/>
    </location>
</feature>
<keyword evidence="4 9" id="KW-0547">Nucleotide-binding</keyword>
<feature type="domain" description="ATP-grasp" evidence="11">
    <location>
        <begin position="120"/>
        <end position="317"/>
    </location>
</feature>
<evidence type="ECO:0000256" key="3">
    <source>
        <dbReference type="ARBA" id="ARBA00022598"/>
    </source>
</evidence>
<keyword evidence="5 9" id="KW-0067">ATP-binding</keyword>
<dbReference type="InterPro" id="IPR005482">
    <property type="entry name" value="Biotin_COase_C"/>
</dbReference>
<keyword evidence="8" id="KW-0092">Biotin</keyword>
<evidence type="ECO:0000256" key="4">
    <source>
        <dbReference type="ARBA" id="ARBA00022741"/>
    </source>
</evidence>
<evidence type="ECO:0000259" key="10">
    <source>
        <dbReference type="PROSITE" id="PS50968"/>
    </source>
</evidence>
<comment type="cofactor">
    <cofactor evidence="1">
        <name>biotin</name>
        <dbReference type="ChEBI" id="CHEBI:57586"/>
    </cofactor>
</comment>
<dbReference type="PROSITE" id="PS50968">
    <property type="entry name" value="BIOTINYL_LIPOYL"/>
    <property type="match status" value="1"/>
</dbReference>
<evidence type="ECO:0000259" key="11">
    <source>
        <dbReference type="PROSITE" id="PS50975"/>
    </source>
</evidence>
<gene>
    <name evidence="13" type="ORF">PPERSA_01911</name>
</gene>
<evidence type="ECO:0000256" key="7">
    <source>
        <dbReference type="ARBA" id="ARBA00023128"/>
    </source>
</evidence>
<dbReference type="Pfam" id="PF00289">
    <property type="entry name" value="Biotin_carb_N"/>
    <property type="match status" value="1"/>
</dbReference>
<evidence type="ECO:0000313" key="14">
    <source>
        <dbReference type="Proteomes" id="UP000054937"/>
    </source>
</evidence>
<dbReference type="PROSITE" id="PS00188">
    <property type="entry name" value="BIOTIN"/>
    <property type="match status" value="1"/>
</dbReference>
<comment type="subcellular location">
    <subcellularLocation>
        <location evidence="2">Mitochondrion matrix</location>
    </subcellularLocation>
</comment>
<dbReference type="SUPFAM" id="SSF56059">
    <property type="entry name" value="Glutathione synthetase ATP-binding domain-like"/>
    <property type="match status" value="1"/>
</dbReference>
<dbReference type="InterPro" id="IPR050856">
    <property type="entry name" value="Biotin_carboxylase_complex"/>
</dbReference>
<dbReference type="PANTHER" id="PTHR18866">
    <property type="entry name" value="CARBOXYLASE:PYRUVATE/ACETYL-COA/PROPIONYL-COA CARBOXYLASE"/>
    <property type="match status" value="1"/>
</dbReference>
<dbReference type="FunFam" id="2.40.50.100:FF:000003">
    <property type="entry name" value="Acetyl-CoA carboxylase biotin carboxyl carrier protein"/>
    <property type="match status" value="1"/>
</dbReference>